<dbReference type="Gene3D" id="1.25.40.10">
    <property type="entry name" value="Tetratricopeptide repeat domain"/>
    <property type="match status" value="2"/>
</dbReference>
<dbReference type="PANTHER" id="PTHR43628:SF1">
    <property type="entry name" value="CHITIN SYNTHASE REGULATORY FACTOR 2-RELATED"/>
    <property type="match status" value="1"/>
</dbReference>
<name>A0A015IDZ2_RHIIW</name>
<evidence type="ECO:0000313" key="1">
    <source>
        <dbReference type="EMBL" id="EXX55357.1"/>
    </source>
</evidence>
<dbReference type="PANTHER" id="PTHR43628">
    <property type="entry name" value="ACTIVATOR OF C KINASE PROTEIN 1-RELATED"/>
    <property type="match status" value="1"/>
</dbReference>
<dbReference type="AlphaFoldDB" id="A0A015IDZ2"/>
<dbReference type="SMART" id="SM00671">
    <property type="entry name" value="SEL1"/>
    <property type="match status" value="5"/>
</dbReference>
<dbReference type="SUPFAM" id="SSF81901">
    <property type="entry name" value="HCP-like"/>
    <property type="match status" value="2"/>
</dbReference>
<proteinExistence type="predicted"/>
<dbReference type="InterPro" id="IPR011990">
    <property type="entry name" value="TPR-like_helical_dom_sf"/>
</dbReference>
<accession>A0A015IDZ2</accession>
<dbReference type="Pfam" id="PF08238">
    <property type="entry name" value="Sel1"/>
    <property type="match status" value="5"/>
</dbReference>
<dbReference type="Proteomes" id="UP000022910">
    <property type="component" value="Unassembled WGS sequence"/>
</dbReference>
<organism evidence="1 2">
    <name type="scientific">Rhizophagus irregularis (strain DAOM 197198w)</name>
    <name type="common">Glomus intraradices</name>
    <dbReference type="NCBI Taxonomy" id="1432141"/>
    <lineage>
        <taxon>Eukaryota</taxon>
        <taxon>Fungi</taxon>
        <taxon>Fungi incertae sedis</taxon>
        <taxon>Mucoromycota</taxon>
        <taxon>Glomeromycotina</taxon>
        <taxon>Glomeromycetes</taxon>
        <taxon>Glomerales</taxon>
        <taxon>Glomeraceae</taxon>
        <taxon>Rhizophagus</taxon>
    </lineage>
</organism>
<dbReference type="InterPro" id="IPR052945">
    <property type="entry name" value="Mitotic_Regulator"/>
</dbReference>
<sequence length="292" mass="34458">MFDLADFYYIGKGTEKNLEKSFHWYQKAAENDHEEAMLNLFICYENGEGTEKDSEKAFYWYKKAAENAAENGVKYAMLNLSSNYDNGEGTKKNLEKAFYWYQKVAENAENGDKEAINNLVAICYENGEGTEKDLEKAFYLYQKAAEDDHIEAMINLANIYENGKGMEKDFEKAFYWYQKAVETQLNAKNSHEILEWIPYNKSSNINYYDKGGFSEIYKAFWSDGPIYSWNIDKKQWIDKHTMSKFLDKWKYHYNCQKKSFSKFIQFFGITHELPYNDILISSNGKSHILQYY</sequence>
<dbReference type="EMBL" id="JEMT01028215">
    <property type="protein sequence ID" value="EXX55357.1"/>
    <property type="molecule type" value="Genomic_DNA"/>
</dbReference>
<protein>
    <submittedName>
        <fullName evidence="1">Ack1p</fullName>
    </submittedName>
</protein>
<reference evidence="1 2" key="1">
    <citation type="submission" date="2014-02" db="EMBL/GenBank/DDBJ databases">
        <title>Single nucleus genome sequencing reveals high similarity among nuclei of an endomycorrhizal fungus.</title>
        <authorList>
            <person name="Lin K."/>
            <person name="Geurts R."/>
            <person name="Zhang Z."/>
            <person name="Limpens E."/>
            <person name="Saunders D.G."/>
            <person name="Mu D."/>
            <person name="Pang E."/>
            <person name="Cao H."/>
            <person name="Cha H."/>
            <person name="Lin T."/>
            <person name="Zhou Q."/>
            <person name="Shang Y."/>
            <person name="Li Y."/>
            <person name="Ivanov S."/>
            <person name="Sharma T."/>
            <person name="Velzen R.V."/>
            <person name="Ruijter N.D."/>
            <person name="Aanen D.K."/>
            <person name="Win J."/>
            <person name="Kamoun S."/>
            <person name="Bisseling T."/>
            <person name="Huang S."/>
        </authorList>
    </citation>
    <scope>NUCLEOTIDE SEQUENCE [LARGE SCALE GENOMIC DNA]</scope>
    <source>
        <strain evidence="2">DAOM197198w</strain>
    </source>
</reference>
<dbReference type="HOGENOM" id="CLU_953587_0_0_1"/>
<comment type="caution">
    <text evidence="1">The sequence shown here is derived from an EMBL/GenBank/DDBJ whole genome shotgun (WGS) entry which is preliminary data.</text>
</comment>
<dbReference type="InterPro" id="IPR006597">
    <property type="entry name" value="Sel1-like"/>
</dbReference>
<evidence type="ECO:0000313" key="2">
    <source>
        <dbReference type="Proteomes" id="UP000022910"/>
    </source>
</evidence>
<keyword evidence="2" id="KW-1185">Reference proteome</keyword>
<gene>
    <name evidence="1" type="ORF">RirG_226110</name>
</gene>